<keyword evidence="4 8" id="KW-0812">Transmembrane</keyword>
<evidence type="ECO:0000256" key="5">
    <source>
        <dbReference type="ARBA" id="ARBA00022989"/>
    </source>
</evidence>
<feature type="transmembrane region" description="Helical" evidence="8">
    <location>
        <begin position="120"/>
        <end position="138"/>
    </location>
</feature>
<evidence type="ECO:0000256" key="2">
    <source>
        <dbReference type="ARBA" id="ARBA00007977"/>
    </source>
</evidence>
<comment type="caution">
    <text evidence="9">The sequence shown here is derived from an EMBL/GenBank/DDBJ whole genome shotgun (WGS) entry which is preliminary data.</text>
</comment>
<dbReference type="Pfam" id="PF03601">
    <property type="entry name" value="Cons_hypoth698"/>
    <property type="match status" value="2"/>
</dbReference>
<feature type="region of interest" description="Disordered" evidence="7">
    <location>
        <begin position="1"/>
        <end position="26"/>
    </location>
</feature>
<protein>
    <recommendedName>
        <fullName evidence="11">Sulfate exporter family transporter</fullName>
    </recommendedName>
</protein>
<feature type="transmembrane region" description="Helical" evidence="8">
    <location>
        <begin position="96"/>
        <end position="114"/>
    </location>
</feature>
<evidence type="ECO:0000256" key="6">
    <source>
        <dbReference type="ARBA" id="ARBA00023136"/>
    </source>
</evidence>
<evidence type="ECO:0000256" key="7">
    <source>
        <dbReference type="SAM" id="MobiDB-lite"/>
    </source>
</evidence>
<keyword evidence="10" id="KW-1185">Reference proteome</keyword>
<gene>
    <name evidence="9" type="ORF">GCM10022252_70910</name>
</gene>
<feature type="transmembrane region" description="Helical" evidence="8">
    <location>
        <begin position="308"/>
        <end position="329"/>
    </location>
</feature>
<dbReference type="Proteomes" id="UP001501251">
    <property type="component" value="Unassembled WGS sequence"/>
</dbReference>
<dbReference type="PANTHER" id="PTHR30106:SF2">
    <property type="entry name" value="UPF0324 INNER MEMBRANE PROTEIN YEIH"/>
    <property type="match status" value="1"/>
</dbReference>
<feature type="transmembrane region" description="Helical" evidence="8">
    <location>
        <begin position="179"/>
        <end position="200"/>
    </location>
</feature>
<name>A0ABP8BI17_9ACTN</name>
<proteinExistence type="inferred from homology"/>
<evidence type="ECO:0000256" key="1">
    <source>
        <dbReference type="ARBA" id="ARBA00004651"/>
    </source>
</evidence>
<sequence length="389" mass="37861">MPVSPLTPPPGSAQAPPTPVRPAPAPAPAAGFEALKTLAPGLGASAVAVVLATAATRVVPGVSAAVVAVVLGVALTNLGGLHRSLAPGLGFASRRVLRLAIVLLGLQIALPELLALGWRALAVVAAATGVTFAATRWIGGRLGVGPRRSLLIATGVSVCGAAAVAAMHEVAGSDDDDVAAAVGVVVLYGSASIVALPLLAGALGLTPGQLGLWAGASVHEVAQVAAIGAAAGAGVLASAVAVKLARVVLLAPIVGLTSVSLRRAATAPRRVPALPHHTATSARRIPASPPPTAADRSTAGGAVRRPPVVPLFVAGFVAAVAARSLGVVPPEITRAVPGLTTVLLAAALFALGTGVDLRRLARGGRSLLLGGIATAIIGGISLFGVLVVG</sequence>
<comment type="subcellular location">
    <subcellularLocation>
        <location evidence="1">Cell membrane</location>
        <topology evidence="1">Multi-pass membrane protein</topology>
    </subcellularLocation>
</comment>
<evidence type="ECO:0000313" key="10">
    <source>
        <dbReference type="Proteomes" id="UP001501251"/>
    </source>
</evidence>
<dbReference type="RefSeq" id="WP_344922655.1">
    <property type="nucleotide sequence ID" value="NZ_BAABAQ010000017.1"/>
</dbReference>
<dbReference type="InterPro" id="IPR018383">
    <property type="entry name" value="UPF0324_pro"/>
</dbReference>
<evidence type="ECO:0000256" key="3">
    <source>
        <dbReference type="ARBA" id="ARBA00022475"/>
    </source>
</evidence>
<evidence type="ECO:0000313" key="9">
    <source>
        <dbReference type="EMBL" id="GAA4207357.1"/>
    </source>
</evidence>
<keyword evidence="3" id="KW-1003">Cell membrane</keyword>
<evidence type="ECO:0008006" key="11">
    <source>
        <dbReference type="Google" id="ProtNLM"/>
    </source>
</evidence>
<keyword evidence="6 8" id="KW-0472">Membrane</keyword>
<evidence type="ECO:0000256" key="8">
    <source>
        <dbReference type="SAM" id="Phobius"/>
    </source>
</evidence>
<dbReference type="PANTHER" id="PTHR30106">
    <property type="entry name" value="INNER MEMBRANE PROTEIN YEIH-RELATED"/>
    <property type="match status" value="1"/>
</dbReference>
<organism evidence="9 10">
    <name type="scientific">Streptosporangium oxazolinicum</name>
    <dbReference type="NCBI Taxonomy" id="909287"/>
    <lineage>
        <taxon>Bacteria</taxon>
        <taxon>Bacillati</taxon>
        <taxon>Actinomycetota</taxon>
        <taxon>Actinomycetes</taxon>
        <taxon>Streptosporangiales</taxon>
        <taxon>Streptosporangiaceae</taxon>
        <taxon>Streptosporangium</taxon>
    </lineage>
</organism>
<feature type="transmembrane region" description="Helical" evidence="8">
    <location>
        <begin position="367"/>
        <end position="388"/>
    </location>
</feature>
<keyword evidence="5 8" id="KW-1133">Transmembrane helix</keyword>
<evidence type="ECO:0000256" key="4">
    <source>
        <dbReference type="ARBA" id="ARBA00022692"/>
    </source>
</evidence>
<accession>A0ABP8BI17</accession>
<feature type="transmembrane region" description="Helical" evidence="8">
    <location>
        <begin position="42"/>
        <end position="75"/>
    </location>
</feature>
<comment type="similarity">
    <text evidence="2">Belongs to the UPF0324 family.</text>
</comment>
<feature type="transmembrane region" description="Helical" evidence="8">
    <location>
        <begin position="335"/>
        <end position="355"/>
    </location>
</feature>
<feature type="transmembrane region" description="Helical" evidence="8">
    <location>
        <begin position="221"/>
        <end position="241"/>
    </location>
</feature>
<feature type="transmembrane region" description="Helical" evidence="8">
    <location>
        <begin position="150"/>
        <end position="167"/>
    </location>
</feature>
<reference evidence="10" key="1">
    <citation type="journal article" date="2019" name="Int. J. Syst. Evol. Microbiol.">
        <title>The Global Catalogue of Microorganisms (GCM) 10K type strain sequencing project: providing services to taxonomists for standard genome sequencing and annotation.</title>
        <authorList>
            <consortium name="The Broad Institute Genomics Platform"/>
            <consortium name="The Broad Institute Genome Sequencing Center for Infectious Disease"/>
            <person name="Wu L."/>
            <person name="Ma J."/>
        </authorList>
    </citation>
    <scope>NUCLEOTIDE SEQUENCE [LARGE SCALE GENOMIC DNA]</scope>
    <source>
        <strain evidence="10">JCM 17388</strain>
    </source>
</reference>
<feature type="region of interest" description="Disordered" evidence="7">
    <location>
        <begin position="270"/>
        <end position="300"/>
    </location>
</feature>
<dbReference type="EMBL" id="BAABAQ010000017">
    <property type="protein sequence ID" value="GAA4207357.1"/>
    <property type="molecule type" value="Genomic_DNA"/>
</dbReference>